<organism evidence="1">
    <name type="scientific">Timspurckia oligopyrenoides</name>
    <dbReference type="NCBI Taxonomy" id="708627"/>
    <lineage>
        <taxon>Eukaryota</taxon>
        <taxon>Rhodophyta</taxon>
        <taxon>Bangiophyceae</taxon>
        <taxon>Porphyridiales</taxon>
        <taxon>Porphyridiaceae</taxon>
        <taxon>Timspurckia</taxon>
    </lineage>
</organism>
<protein>
    <submittedName>
        <fullName evidence="1">Uncharacterized protein</fullName>
    </submittedName>
</protein>
<dbReference type="AlphaFoldDB" id="A0A7S0ZKP5"/>
<name>A0A7S0ZKP5_9RHOD</name>
<reference evidence="1" key="1">
    <citation type="submission" date="2021-01" db="EMBL/GenBank/DDBJ databases">
        <authorList>
            <person name="Corre E."/>
            <person name="Pelletier E."/>
            <person name="Niang G."/>
            <person name="Scheremetjew M."/>
            <person name="Finn R."/>
            <person name="Kale V."/>
            <person name="Holt S."/>
            <person name="Cochrane G."/>
            <person name="Meng A."/>
            <person name="Brown T."/>
            <person name="Cohen L."/>
        </authorList>
    </citation>
    <scope>NUCLEOTIDE SEQUENCE</scope>
    <source>
        <strain evidence="1">CCMP3278</strain>
    </source>
</reference>
<accession>A0A7S0ZKP5</accession>
<evidence type="ECO:0000313" key="1">
    <source>
        <dbReference type="EMBL" id="CAD8824263.1"/>
    </source>
</evidence>
<gene>
    <name evidence="1" type="ORF">TOLI1172_LOCUS8662</name>
</gene>
<proteinExistence type="predicted"/>
<sequence>MFALGRSGVRLWLGQLRTCSSVSSSIPGTSQAFRLPGANNAPFTPITLQPEILPHPLPSPFLIESNSSSSSTESIALRDQLQKMSVEHFNSEQIPLDITVLHAVVRPMKNSPPPLWIGRIGASWPGPAAAISTPEVHRVLKYEAPPMESVEENPNVVEEKQKSVEEIKADRRYSPHQVEDLRRMRANQRAMKKFKLSRGINKWLASLKKRKEKNRVKLEIPFVPWWKYK</sequence>
<dbReference type="EMBL" id="HBFP01011959">
    <property type="protein sequence ID" value="CAD8824263.1"/>
    <property type="molecule type" value="Transcribed_RNA"/>
</dbReference>